<dbReference type="KEGG" id="mat:MARTH_orf195"/>
<accession>B3PM64</accession>
<organism evidence="1 2">
    <name type="scientific">Metamycoplasma arthritidis (strain 158L3-1)</name>
    <name type="common">Mycoplasma arthritidis</name>
    <dbReference type="NCBI Taxonomy" id="243272"/>
    <lineage>
        <taxon>Bacteria</taxon>
        <taxon>Bacillati</taxon>
        <taxon>Mycoplasmatota</taxon>
        <taxon>Mycoplasmoidales</taxon>
        <taxon>Metamycoplasmataceae</taxon>
        <taxon>Metamycoplasma</taxon>
    </lineage>
</organism>
<dbReference type="STRING" id="243272.MARTH_orf195"/>
<dbReference type="Proteomes" id="UP000008812">
    <property type="component" value="Chromosome"/>
</dbReference>
<name>B3PM64_META1</name>
<gene>
    <name evidence="1" type="ordered locus">MARTH_orf195</name>
</gene>
<dbReference type="EMBL" id="CP001047">
    <property type="protein sequence ID" value="ACF07116.1"/>
    <property type="molecule type" value="Genomic_DNA"/>
</dbReference>
<dbReference type="AlphaFoldDB" id="B3PM64"/>
<protein>
    <submittedName>
        <fullName evidence="1">IS1630 transposase</fullName>
    </submittedName>
</protein>
<dbReference type="HOGENOM" id="CLU_035706_10_5_14"/>
<reference evidence="1 2" key="1">
    <citation type="journal article" date="2008" name="Infect. Immun.">
        <title>Genome of Mycoplasma arthritidis.</title>
        <authorList>
            <person name="Dybvig K."/>
            <person name="Zuhua C."/>
            <person name="Lao P."/>
            <person name="Jordan D.S."/>
            <person name="French C.T."/>
            <person name="Tu A.H."/>
            <person name="Loraine A.E."/>
        </authorList>
    </citation>
    <scope>NUCLEOTIDE SEQUENCE [LARGE SCALE GENOMIC DNA]</scope>
    <source>
        <strain evidence="1 2">158L3-1</strain>
    </source>
</reference>
<keyword evidence="2" id="KW-1185">Reference proteome</keyword>
<sequence>MRFIEKGDNNNINRLIRRFWKKGTDFNTISDSEVLEVQNKINNMQREIFNCKSSLEIYQKYI</sequence>
<proteinExistence type="predicted"/>
<evidence type="ECO:0000313" key="2">
    <source>
        <dbReference type="Proteomes" id="UP000008812"/>
    </source>
</evidence>
<evidence type="ECO:0000313" key="1">
    <source>
        <dbReference type="EMBL" id="ACF07116.1"/>
    </source>
</evidence>